<protein>
    <submittedName>
        <fullName evidence="3">RAD protein (Pv-fam-e)</fullName>
    </submittedName>
</protein>
<organism evidence="3 4">
    <name type="scientific">Plasmodium vivax Mauritania I</name>
    <dbReference type="NCBI Taxonomy" id="1035515"/>
    <lineage>
        <taxon>Eukaryota</taxon>
        <taxon>Sar</taxon>
        <taxon>Alveolata</taxon>
        <taxon>Apicomplexa</taxon>
        <taxon>Aconoidasida</taxon>
        <taxon>Haemosporida</taxon>
        <taxon>Plasmodiidae</taxon>
        <taxon>Plasmodium</taxon>
        <taxon>Plasmodium (Plasmodium)</taxon>
    </lineage>
</organism>
<evidence type="ECO:0000313" key="4">
    <source>
        <dbReference type="Proteomes" id="UP000053776"/>
    </source>
</evidence>
<dbReference type="Proteomes" id="UP000053776">
    <property type="component" value="Unassembled WGS sequence"/>
</dbReference>
<dbReference type="Pfam" id="PF09687">
    <property type="entry name" value="PRESAN"/>
    <property type="match status" value="1"/>
</dbReference>
<dbReference type="EMBL" id="KQ235019">
    <property type="protein sequence ID" value="KMZ94581.1"/>
    <property type="molecule type" value="Genomic_DNA"/>
</dbReference>
<reference evidence="3 4" key="1">
    <citation type="submission" date="2011-08" db="EMBL/GenBank/DDBJ databases">
        <title>The Genome Sequence of Plasmodium vivax Mauritania I.</title>
        <authorList>
            <consortium name="The Broad Institute Genome Sequencing Platform"/>
            <consortium name="The Broad Institute Genome Sequencing Center for Infectious Disease"/>
            <person name="Neafsey D."/>
            <person name="Carlton J."/>
            <person name="Barnwell J."/>
            <person name="Collins W."/>
            <person name="Escalante A."/>
            <person name="Mullikin J."/>
            <person name="Saul A."/>
            <person name="Guigo R."/>
            <person name="Camara F."/>
            <person name="Young S.K."/>
            <person name="Zeng Q."/>
            <person name="Gargeya S."/>
            <person name="Fitzgerald M."/>
            <person name="Haas B."/>
            <person name="Abouelleil A."/>
            <person name="Alvarado L."/>
            <person name="Arachchi H.M."/>
            <person name="Berlin A."/>
            <person name="Brown A."/>
            <person name="Chapman S.B."/>
            <person name="Chen Z."/>
            <person name="Dunbar C."/>
            <person name="Freedman E."/>
            <person name="Gearin G."/>
            <person name="Gellesch M."/>
            <person name="Goldberg J."/>
            <person name="Griggs A."/>
            <person name="Gujja S."/>
            <person name="Heiman D."/>
            <person name="Howarth C."/>
            <person name="Larson L."/>
            <person name="Lui A."/>
            <person name="MacDonald P.J.P."/>
            <person name="Montmayeur A."/>
            <person name="Murphy C."/>
            <person name="Neiman D."/>
            <person name="Pearson M."/>
            <person name="Priest M."/>
            <person name="Roberts A."/>
            <person name="Saif S."/>
            <person name="Shea T."/>
            <person name="Shenoy N."/>
            <person name="Sisk P."/>
            <person name="Stolte C."/>
            <person name="Sykes S."/>
            <person name="Wortman J."/>
            <person name="Nusbaum C."/>
            <person name="Birren B."/>
        </authorList>
    </citation>
    <scope>NUCLEOTIDE SEQUENCE [LARGE SCALE GENOMIC DNA]</scope>
    <source>
        <strain evidence="3 4">Mauritania I</strain>
    </source>
</reference>
<keyword evidence="1" id="KW-1133">Transmembrane helix</keyword>
<evidence type="ECO:0000256" key="1">
    <source>
        <dbReference type="SAM" id="Phobius"/>
    </source>
</evidence>
<name>A0A0J9THT6_PLAVI</name>
<dbReference type="InterPro" id="IPR019111">
    <property type="entry name" value="PRESA_N"/>
</dbReference>
<feature type="domain" description="Plasmodium RESA N-terminal" evidence="2">
    <location>
        <begin position="100"/>
        <end position="223"/>
    </location>
</feature>
<dbReference type="OrthoDB" id="381798at2759"/>
<proteinExistence type="predicted"/>
<dbReference type="Gene3D" id="6.10.280.180">
    <property type="entry name" value="Plasmodium RESA, N-terminal helical domain"/>
    <property type="match status" value="1"/>
</dbReference>
<gene>
    <name evidence="3" type="ORF">PVMG_01938</name>
</gene>
<evidence type="ECO:0000259" key="2">
    <source>
        <dbReference type="Pfam" id="PF09687"/>
    </source>
</evidence>
<feature type="transmembrane region" description="Helical" evidence="1">
    <location>
        <begin position="12"/>
        <end position="30"/>
    </location>
</feature>
<dbReference type="AlphaFoldDB" id="A0A0J9THT6"/>
<dbReference type="InterPro" id="IPR044885">
    <property type="entry name" value="PRESA_N_sf"/>
</dbReference>
<evidence type="ECO:0000313" key="3">
    <source>
        <dbReference type="EMBL" id="KMZ94581.1"/>
    </source>
</evidence>
<sequence length="237" mass="28371">MARTHTWQRILIRGGFTTALFLLWIGILSVRNCKYEGQTLEELQMSCCPRSLSAASYYYDSASAQANQAYYENNNHVFYTKKYEDFLSTMDDMQLSNKVLTREEMNSLLDSLSLFVSKKKTRLVFFHYNNYLKKLYNDTMDLLWKDFATLAMRRGIPHNDQLMFWKKCDDEITDSLIAKDEFFLEQFEIFLSKGKVMNINFFKFLGNYSRSWKETLKRFEVKWSKILRDNVESYPRW</sequence>
<keyword evidence="1" id="KW-0812">Transmembrane</keyword>
<accession>A0A0J9THT6</accession>
<keyword evidence="1" id="KW-0472">Membrane</keyword>